<evidence type="ECO:0000256" key="4">
    <source>
        <dbReference type="ARBA" id="ARBA00023125"/>
    </source>
</evidence>
<evidence type="ECO:0000313" key="8">
    <source>
        <dbReference type="Proteomes" id="UP001317532"/>
    </source>
</evidence>
<comment type="function">
    <text evidence="1 6">Required for the transposition of the insertion element.</text>
</comment>
<evidence type="ECO:0000256" key="6">
    <source>
        <dbReference type="RuleBase" id="RU365089"/>
    </source>
</evidence>
<organism evidence="7 8">
    <name type="scientific">Vulcanimicrobium alpinum</name>
    <dbReference type="NCBI Taxonomy" id="3016050"/>
    <lineage>
        <taxon>Bacteria</taxon>
        <taxon>Bacillati</taxon>
        <taxon>Vulcanimicrobiota</taxon>
        <taxon>Vulcanimicrobiia</taxon>
        <taxon>Vulcanimicrobiales</taxon>
        <taxon>Vulcanimicrobiaceae</taxon>
        <taxon>Vulcanimicrobium</taxon>
    </lineage>
</organism>
<dbReference type="AlphaFoldDB" id="A0AAN1XZI1"/>
<keyword evidence="5 6" id="KW-0233">DNA recombination</keyword>
<keyword evidence="8" id="KW-1185">Reference proteome</keyword>
<dbReference type="PANTHER" id="PTHR33217">
    <property type="entry name" value="TRANSPOSASE FOR INSERTION SEQUENCE ELEMENT IS1081"/>
    <property type="match status" value="1"/>
</dbReference>
<keyword evidence="3 6" id="KW-0815">Transposition</keyword>
<dbReference type="Proteomes" id="UP001317532">
    <property type="component" value="Chromosome"/>
</dbReference>
<evidence type="ECO:0000256" key="3">
    <source>
        <dbReference type="ARBA" id="ARBA00022578"/>
    </source>
</evidence>
<dbReference type="PANTHER" id="PTHR33217:SF7">
    <property type="entry name" value="TRANSPOSASE FOR INSERTION SEQUENCE ELEMENT IS1081"/>
    <property type="match status" value="1"/>
</dbReference>
<dbReference type="KEGG" id="vab:WPS_35280"/>
<dbReference type="GO" id="GO:0004803">
    <property type="term" value="F:transposase activity"/>
    <property type="evidence" value="ECO:0007669"/>
    <property type="project" value="UniProtKB-UniRule"/>
</dbReference>
<protein>
    <recommendedName>
        <fullName evidence="6">Mutator family transposase</fullName>
    </recommendedName>
</protein>
<accession>A0AAN1XZI1</accession>
<dbReference type="EMBL" id="AP025523">
    <property type="protein sequence ID" value="BDE08252.1"/>
    <property type="molecule type" value="Genomic_DNA"/>
</dbReference>
<reference evidence="7 8" key="1">
    <citation type="journal article" date="2022" name="ISME Commun">
        <title>Vulcanimicrobium alpinus gen. nov. sp. nov., the first cultivated representative of the candidate phylum 'Eremiobacterota', is a metabolically versatile aerobic anoxygenic phototroph.</title>
        <authorList>
            <person name="Yabe S."/>
            <person name="Muto K."/>
            <person name="Abe K."/>
            <person name="Yokota A."/>
            <person name="Staudigel H."/>
            <person name="Tebo B.M."/>
        </authorList>
    </citation>
    <scope>NUCLEOTIDE SEQUENCE [LARGE SCALE GENOMIC DNA]</scope>
    <source>
        <strain evidence="7 8">WC8-2</strain>
    </source>
</reference>
<evidence type="ECO:0000256" key="2">
    <source>
        <dbReference type="ARBA" id="ARBA00010961"/>
    </source>
</evidence>
<dbReference type="GO" id="GO:0006313">
    <property type="term" value="P:DNA transposition"/>
    <property type="evidence" value="ECO:0007669"/>
    <property type="project" value="UniProtKB-UniRule"/>
</dbReference>
<dbReference type="InterPro" id="IPR001207">
    <property type="entry name" value="Transposase_mutator"/>
</dbReference>
<name>A0AAN1XZI1_UNVUL</name>
<dbReference type="GO" id="GO:0003677">
    <property type="term" value="F:DNA binding"/>
    <property type="evidence" value="ECO:0007669"/>
    <property type="project" value="UniProtKB-UniRule"/>
</dbReference>
<gene>
    <name evidence="7" type="ORF">WPS_35280</name>
</gene>
<comment type="similarity">
    <text evidence="2 6">Belongs to the transposase mutator family.</text>
</comment>
<proteinExistence type="inferred from homology"/>
<sequence>MESNDGGQAGRRKTRQTSSLTYAIDEPELQQIWDLTIAKQFVGATWQRCQFHVMKNLLDHAPKKERENVTAAARLIFLATDRKEAERRYAEFMARFAETAPKSCVCLEGAFEDMLAILPLPEKYRRRLRTSNMQERLNEEIRRREKVIRIFPNDAAAIRMVGALLSEQNDECLSRAYFDMTEYFEWKATTVAKPAAVKRDRRSRIVSRPVVYERVALVA</sequence>
<evidence type="ECO:0000313" key="7">
    <source>
        <dbReference type="EMBL" id="BDE08252.1"/>
    </source>
</evidence>
<evidence type="ECO:0000256" key="5">
    <source>
        <dbReference type="ARBA" id="ARBA00023172"/>
    </source>
</evidence>
<dbReference type="Pfam" id="PF00872">
    <property type="entry name" value="Transposase_mut"/>
    <property type="match status" value="1"/>
</dbReference>
<keyword evidence="6" id="KW-0814">Transposable element</keyword>
<keyword evidence="4 6" id="KW-0238">DNA-binding</keyword>
<evidence type="ECO:0000256" key="1">
    <source>
        <dbReference type="ARBA" id="ARBA00002190"/>
    </source>
</evidence>